<protein>
    <submittedName>
        <fullName evidence="2">Uncharacterized protein</fullName>
    </submittedName>
</protein>
<feature type="transmembrane region" description="Helical" evidence="1">
    <location>
        <begin position="107"/>
        <end position="131"/>
    </location>
</feature>
<dbReference type="EMBL" id="CAJHNH020002535">
    <property type="protein sequence ID" value="CAG5127005.1"/>
    <property type="molecule type" value="Genomic_DNA"/>
</dbReference>
<feature type="transmembrane region" description="Helical" evidence="1">
    <location>
        <begin position="138"/>
        <end position="157"/>
    </location>
</feature>
<feature type="non-terminal residue" evidence="2">
    <location>
        <position position="160"/>
    </location>
</feature>
<dbReference type="Proteomes" id="UP000678393">
    <property type="component" value="Unassembled WGS sequence"/>
</dbReference>
<reference evidence="2" key="1">
    <citation type="submission" date="2021-04" db="EMBL/GenBank/DDBJ databases">
        <authorList>
            <consortium name="Molecular Ecology Group"/>
        </authorList>
    </citation>
    <scope>NUCLEOTIDE SEQUENCE</scope>
</reference>
<evidence type="ECO:0000256" key="1">
    <source>
        <dbReference type="SAM" id="Phobius"/>
    </source>
</evidence>
<evidence type="ECO:0000313" key="2">
    <source>
        <dbReference type="EMBL" id="CAG5127005.1"/>
    </source>
</evidence>
<dbReference type="InterPro" id="IPR051085">
    <property type="entry name" value="MB_O-acyltransferase"/>
</dbReference>
<keyword evidence="1" id="KW-0812">Transmembrane</keyword>
<dbReference type="GO" id="GO:0005783">
    <property type="term" value="C:endoplasmic reticulum"/>
    <property type="evidence" value="ECO:0007669"/>
    <property type="project" value="TreeGrafter"/>
</dbReference>
<accession>A0A8S3ZGD4</accession>
<keyword evidence="1" id="KW-0472">Membrane</keyword>
<evidence type="ECO:0000313" key="3">
    <source>
        <dbReference type="Proteomes" id="UP000678393"/>
    </source>
</evidence>
<name>A0A8S3ZGD4_9EUPU</name>
<gene>
    <name evidence="2" type="ORF">CUNI_LOCUS12563</name>
</gene>
<comment type="caution">
    <text evidence="2">The sequence shown here is derived from an EMBL/GenBank/DDBJ whole genome shotgun (WGS) entry which is preliminary data.</text>
</comment>
<dbReference type="PANTHER" id="PTHR13285">
    <property type="entry name" value="ACYLTRANSFERASE"/>
    <property type="match status" value="1"/>
</dbReference>
<dbReference type="PANTHER" id="PTHR13285:SF18">
    <property type="entry name" value="PROTEIN-CYSTEINE N-PALMITOYLTRANSFERASE RASP"/>
    <property type="match status" value="1"/>
</dbReference>
<dbReference type="AlphaFoldDB" id="A0A8S3ZGD4"/>
<dbReference type="GO" id="GO:0016409">
    <property type="term" value="F:palmitoyltransferase activity"/>
    <property type="evidence" value="ECO:0007669"/>
    <property type="project" value="TreeGrafter"/>
</dbReference>
<proteinExistence type="predicted"/>
<organism evidence="2 3">
    <name type="scientific">Candidula unifasciata</name>
    <dbReference type="NCBI Taxonomy" id="100452"/>
    <lineage>
        <taxon>Eukaryota</taxon>
        <taxon>Metazoa</taxon>
        <taxon>Spiralia</taxon>
        <taxon>Lophotrochozoa</taxon>
        <taxon>Mollusca</taxon>
        <taxon>Gastropoda</taxon>
        <taxon>Heterobranchia</taxon>
        <taxon>Euthyneura</taxon>
        <taxon>Panpulmonata</taxon>
        <taxon>Eupulmonata</taxon>
        <taxon>Stylommatophora</taxon>
        <taxon>Helicina</taxon>
        <taxon>Helicoidea</taxon>
        <taxon>Geomitridae</taxon>
        <taxon>Candidula</taxon>
    </lineage>
</organism>
<keyword evidence="1" id="KW-1133">Transmembrane helix</keyword>
<sequence length="160" mass="18608">MVVDVLPTWERYTYWTMVVSALIYSTYSLFVEGNRYQMYLSDELSPERRWFGRYQDQSDPEWHVWKWGLTTNSLLMVTAHIIVSQMCFYFKVTPKVHTWSLVIVDLISAYVLIGGRPLAYLVCSTLLVYAACRLGKTWLVWFLGLALLAAGKEYGLLDVQ</sequence>
<feature type="transmembrane region" description="Helical" evidence="1">
    <location>
        <begin position="12"/>
        <end position="31"/>
    </location>
</feature>
<keyword evidence="3" id="KW-1185">Reference proteome</keyword>
<feature type="transmembrane region" description="Helical" evidence="1">
    <location>
        <begin position="74"/>
        <end position="92"/>
    </location>
</feature>
<dbReference type="OrthoDB" id="420606at2759"/>